<dbReference type="SFLD" id="SFLDG00358">
    <property type="entry name" value="Main_(cytGST)"/>
    <property type="match status" value="1"/>
</dbReference>
<dbReference type="InterPro" id="IPR036249">
    <property type="entry name" value="Thioredoxin-like_sf"/>
</dbReference>
<dbReference type="PROSITE" id="PS50405">
    <property type="entry name" value="GST_CTER"/>
    <property type="match status" value="1"/>
</dbReference>
<name>A0A4U7MWA4_9RHOB</name>
<keyword evidence="4" id="KW-1185">Reference proteome</keyword>
<evidence type="ECO:0000313" key="3">
    <source>
        <dbReference type="EMBL" id="TKZ17127.1"/>
    </source>
</evidence>
<dbReference type="Gene3D" id="3.40.30.10">
    <property type="entry name" value="Glutaredoxin"/>
    <property type="match status" value="1"/>
</dbReference>
<dbReference type="RefSeq" id="WP_138017304.1">
    <property type="nucleotide sequence ID" value="NZ_SULI01000028.1"/>
</dbReference>
<sequence length="194" mass="22075">MYEVIGSKTSRAFRILWALEELGEAYQYSPEKPHSERVTSLNPSGKIPILKDGDTAIPDSTAILTYLADKHGKLTFPAGTLDRARQDAVTHCILDEIDAVLWTAARHSFALPEELRVPSVKESLKWEYARNIDRLMQRVQGPFLIGETFTIADIILTHCGNWAYSAKFPTENKEFAQYCKNMRARPAFQRVRDM</sequence>
<dbReference type="InterPro" id="IPR010987">
    <property type="entry name" value="Glutathione-S-Trfase_C-like"/>
</dbReference>
<dbReference type="InterPro" id="IPR036282">
    <property type="entry name" value="Glutathione-S-Trfase_C_sf"/>
</dbReference>
<accession>A0A4U7MWA4</accession>
<dbReference type="SFLD" id="SFLDS00019">
    <property type="entry name" value="Glutathione_Transferase_(cytos"/>
    <property type="match status" value="1"/>
</dbReference>
<dbReference type="CDD" id="cd03046">
    <property type="entry name" value="GST_N_GTT1_like"/>
    <property type="match status" value="1"/>
</dbReference>
<organism evidence="3 4">
    <name type="scientific">Shimia litoralis</name>
    <dbReference type="NCBI Taxonomy" id="420403"/>
    <lineage>
        <taxon>Bacteria</taxon>
        <taxon>Pseudomonadati</taxon>
        <taxon>Pseudomonadota</taxon>
        <taxon>Alphaproteobacteria</taxon>
        <taxon>Rhodobacterales</taxon>
        <taxon>Roseobacteraceae</taxon>
    </lineage>
</organism>
<dbReference type="PROSITE" id="PS50404">
    <property type="entry name" value="GST_NTER"/>
    <property type="match status" value="1"/>
</dbReference>
<keyword evidence="3" id="KW-0808">Transferase</keyword>
<dbReference type="EMBL" id="SULI01000028">
    <property type="protein sequence ID" value="TKZ17127.1"/>
    <property type="molecule type" value="Genomic_DNA"/>
</dbReference>
<dbReference type="AlphaFoldDB" id="A0A4U7MWA4"/>
<dbReference type="InterPro" id="IPR040079">
    <property type="entry name" value="Glutathione_S-Trfase"/>
</dbReference>
<reference evidence="3 4" key="1">
    <citation type="submission" date="2019-04" db="EMBL/GenBank/DDBJ databases">
        <title>Genome sequence of Pelagicola litoralis CL-ES2.</title>
        <authorList>
            <person name="Cao J."/>
        </authorList>
    </citation>
    <scope>NUCLEOTIDE SEQUENCE [LARGE SCALE GENOMIC DNA]</scope>
    <source>
        <strain evidence="3 4">CL-ES2</strain>
    </source>
</reference>
<comment type="caution">
    <text evidence="3">The sequence shown here is derived from an EMBL/GenBank/DDBJ whole genome shotgun (WGS) entry which is preliminary data.</text>
</comment>
<evidence type="ECO:0000313" key="4">
    <source>
        <dbReference type="Proteomes" id="UP000306575"/>
    </source>
</evidence>
<dbReference type="Proteomes" id="UP000306575">
    <property type="component" value="Unassembled WGS sequence"/>
</dbReference>
<protein>
    <submittedName>
        <fullName evidence="3">Glutathione S-transferase family protein</fullName>
    </submittedName>
</protein>
<dbReference type="PANTHER" id="PTHR44051">
    <property type="entry name" value="GLUTATHIONE S-TRANSFERASE-RELATED"/>
    <property type="match status" value="1"/>
</dbReference>
<dbReference type="InterPro" id="IPR004045">
    <property type="entry name" value="Glutathione_S-Trfase_N"/>
</dbReference>
<dbReference type="SUPFAM" id="SSF47616">
    <property type="entry name" value="GST C-terminal domain-like"/>
    <property type="match status" value="1"/>
</dbReference>
<dbReference type="Gene3D" id="1.20.1050.10">
    <property type="match status" value="1"/>
</dbReference>
<evidence type="ECO:0000259" key="2">
    <source>
        <dbReference type="PROSITE" id="PS50405"/>
    </source>
</evidence>
<dbReference type="OrthoDB" id="9810080at2"/>
<dbReference type="GO" id="GO:0016740">
    <property type="term" value="F:transferase activity"/>
    <property type="evidence" value="ECO:0007669"/>
    <property type="project" value="UniProtKB-KW"/>
</dbReference>
<dbReference type="SUPFAM" id="SSF52833">
    <property type="entry name" value="Thioredoxin-like"/>
    <property type="match status" value="1"/>
</dbReference>
<feature type="domain" description="GST C-terminal" evidence="2">
    <location>
        <begin position="79"/>
        <end position="194"/>
    </location>
</feature>
<feature type="domain" description="GST N-terminal" evidence="1">
    <location>
        <begin position="1"/>
        <end position="75"/>
    </location>
</feature>
<evidence type="ECO:0000259" key="1">
    <source>
        <dbReference type="PROSITE" id="PS50404"/>
    </source>
</evidence>
<proteinExistence type="predicted"/>
<dbReference type="Pfam" id="PF13409">
    <property type="entry name" value="GST_N_2"/>
    <property type="match status" value="1"/>
</dbReference>
<dbReference type="PANTHER" id="PTHR44051:SF8">
    <property type="entry name" value="GLUTATHIONE S-TRANSFERASE GSTA"/>
    <property type="match status" value="1"/>
</dbReference>
<gene>
    <name evidence="3" type="ORF">FAP39_15520</name>
</gene>